<evidence type="ECO:0000313" key="3">
    <source>
        <dbReference type="Proteomes" id="UP000199116"/>
    </source>
</evidence>
<dbReference type="Proteomes" id="UP000199116">
    <property type="component" value="Unassembled WGS sequence"/>
</dbReference>
<protein>
    <submittedName>
        <fullName evidence="2">Plasmid stabilization system protein ParE</fullName>
    </submittedName>
</protein>
<accession>A0A1I2KZR9</accession>
<organism evidence="2 3">
    <name type="scientific">Salegentibacter agarivorans</name>
    <dbReference type="NCBI Taxonomy" id="345907"/>
    <lineage>
        <taxon>Bacteria</taxon>
        <taxon>Pseudomonadati</taxon>
        <taxon>Bacteroidota</taxon>
        <taxon>Flavobacteriia</taxon>
        <taxon>Flavobacteriales</taxon>
        <taxon>Flavobacteriaceae</taxon>
        <taxon>Salegentibacter</taxon>
    </lineage>
</organism>
<proteinExistence type="predicted"/>
<dbReference type="RefSeq" id="WP_075327544.1">
    <property type="nucleotide sequence ID" value="NZ_FOOH01000006.1"/>
</dbReference>
<reference evidence="3" key="1">
    <citation type="submission" date="2016-10" db="EMBL/GenBank/DDBJ databases">
        <authorList>
            <person name="Varghese N."/>
            <person name="Submissions S."/>
        </authorList>
    </citation>
    <scope>NUCLEOTIDE SEQUENCE [LARGE SCALE GENOMIC DNA]</scope>
    <source>
        <strain evidence="3">DSM 23515</strain>
    </source>
</reference>
<keyword evidence="3" id="KW-1185">Reference proteome</keyword>
<dbReference type="InterPro" id="IPR007712">
    <property type="entry name" value="RelE/ParE_toxin"/>
</dbReference>
<name>A0A1I2KZR9_9FLAO</name>
<dbReference type="Gene3D" id="3.30.2310.20">
    <property type="entry name" value="RelE-like"/>
    <property type="match status" value="1"/>
</dbReference>
<keyword evidence="1" id="KW-1277">Toxin-antitoxin system</keyword>
<sequence>MNRRLIISPIAEKKLEALLEYLVEEWSLKVKTNFIMHLDEYLQIIKKEPESFPESEKVKGLRRCVLTKQISIYYEFNDEEIRILTFFDTRQEPGKLADDFKK</sequence>
<dbReference type="EMBL" id="FOOH01000006">
    <property type="protein sequence ID" value="SFF72544.1"/>
    <property type="molecule type" value="Genomic_DNA"/>
</dbReference>
<dbReference type="Pfam" id="PF05016">
    <property type="entry name" value="ParE_toxin"/>
    <property type="match status" value="1"/>
</dbReference>
<evidence type="ECO:0000313" key="2">
    <source>
        <dbReference type="EMBL" id="SFF72544.1"/>
    </source>
</evidence>
<evidence type="ECO:0000256" key="1">
    <source>
        <dbReference type="ARBA" id="ARBA00022649"/>
    </source>
</evidence>
<dbReference type="InterPro" id="IPR035093">
    <property type="entry name" value="RelE/ParE_toxin_dom_sf"/>
</dbReference>
<dbReference type="AlphaFoldDB" id="A0A1I2KZR9"/>
<gene>
    <name evidence="2" type="ORF">SAMN04488033_106135</name>
</gene>